<dbReference type="Proteomes" id="UP001236806">
    <property type="component" value="Unassembled WGS sequence"/>
</dbReference>
<dbReference type="Pfam" id="PF18944">
    <property type="entry name" value="DUF5691"/>
    <property type="match status" value="1"/>
</dbReference>
<name>A0ABU0PFC5_9MICC</name>
<proteinExistence type="predicted"/>
<gene>
    <name evidence="1" type="ORF">QFZ36_000221</name>
</gene>
<evidence type="ECO:0000313" key="1">
    <source>
        <dbReference type="EMBL" id="MDQ0672660.1"/>
    </source>
</evidence>
<evidence type="ECO:0000313" key="2">
    <source>
        <dbReference type="Proteomes" id="UP001236806"/>
    </source>
</evidence>
<dbReference type="EMBL" id="JAUSXB010000001">
    <property type="protein sequence ID" value="MDQ0672660.1"/>
    <property type="molecule type" value="Genomic_DNA"/>
</dbReference>
<dbReference type="InterPro" id="IPR043746">
    <property type="entry name" value="DUF5691"/>
</dbReference>
<comment type="caution">
    <text evidence="1">The sequence shown here is derived from an EMBL/GenBank/DDBJ whole genome shotgun (WGS) entry which is preliminary data.</text>
</comment>
<reference evidence="1 2" key="1">
    <citation type="submission" date="2023-07" db="EMBL/GenBank/DDBJ databases">
        <title>Comparative genomics of wheat-associated soil bacteria to identify genetic determinants of phenazine resistance.</title>
        <authorList>
            <person name="Mouncey N."/>
        </authorList>
    </citation>
    <scope>NUCLEOTIDE SEQUENCE [LARGE SCALE GENOMIC DNA]</scope>
    <source>
        <strain evidence="1 2">W1I3</strain>
    </source>
</reference>
<sequence length="491" mass="52574">MTWPEELRAAALVGTARHPAPSPPAELGVRPPEGLPAEELLLDQAALADAVTRAARIPQRLDPTTLAAPAPPDDCPQATGEAVRLLDLLLTQPPVGAELRTQLVADWLQSATASGLRVPHRLLLPLLTLADSKPSVADHLHPAIGARGRWLQRLLAENPGGNDLPGGRVQAPAADDWTELAGSDATTELERLRRTDPAAARRQLGQHWEGLAARELAAHLAAFAANLGSADEELLERALGSKAKSVRDTAAGLLDRLPDSARAARMAARLRPLLRLGGVLRKNLDVGLPPEPDAAALRDGIPADPRSGEPDRLARLDAIIRGAPLETWTAVAGRSPASTLALLKGESRVLEAIASTAALRADLEWVRALLDDRLDLRLLACLPPAEREERLLRYLRSGAAQPFALVEPLRSLPRPWRPPLAAAVLEQVAAKNGGQLAVMLAGILPPALPPEAARQCRQLLERSDGDAGRRRVLRDAVQYQSFRQSLTEAFQ</sequence>
<keyword evidence="2" id="KW-1185">Reference proteome</keyword>
<evidence type="ECO:0008006" key="3">
    <source>
        <dbReference type="Google" id="ProtNLM"/>
    </source>
</evidence>
<dbReference type="RefSeq" id="WP_306633228.1">
    <property type="nucleotide sequence ID" value="NZ_JAUSXB010000001.1"/>
</dbReference>
<accession>A0ABU0PFC5</accession>
<protein>
    <recommendedName>
        <fullName evidence="3">Leucine rich repeat variant family protein</fullName>
    </recommendedName>
</protein>
<organism evidence="1 2">
    <name type="scientific">Pseudarthrobacter siccitolerans</name>
    <dbReference type="NCBI Taxonomy" id="861266"/>
    <lineage>
        <taxon>Bacteria</taxon>
        <taxon>Bacillati</taxon>
        <taxon>Actinomycetota</taxon>
        <taxon>Actinomycetes</taxon>
        <taxon>Micrococcales</taxon>
        <taxon>Micrococcaceae</taxon>
        <taxon>Pseudarthrobacter</taxon>
    </lineage>
</organism>